<dbReference type="EMBL" id="BPLQ01008198">
    <property type="protein sequence ID" value="GIY35738.1"/>
    <property type="molecule type" value="Genomic_DNA"/>
</dbReference>
<evidence type="ECO:0000313" key="3">
    <source>
        <dbReference type="Proteomes" id="UP001054837"/>
    </source>
</evidence>
<organism evidence="2 3">
    <name type="scientific">Caerostris darwini</name>
    <dbReference type="NCBI Taxonomy" id="1538125"/>
    <lineage>
        <taxon>Eukaryota</taxon>
        <taxon>Metazoa</taxon>
        <taxon>Ecdysozoa</taxon>
        <taxon>Arthropoda</taxon>
        <taxon>Chelicerata</taxon>
        <taxon>Arachnida</taxon>
        <taxon>Araneae</taxon>
        <taxon>Araneomorphae</taxon>
        <taxon>Entelegynae</taxon>
        <taxon>Araneoidea</taxon>
        <taxon>Araneidae</taxon>
        <taxon>Caerostris</taxon>
    </lineage>
</organism>
<evidence type="ECO:0000256" key="1">
    <source>
        <dbReference type="SAM" id="MobiDB-lite"/>
    </source>
</evidence>
<comment type="caution">
    <text evidence="2">The sequence shown here is derived from an EMBL/GenBank/DDBJ whole genome shotgun (WGS) entry which is preliminary data.</text>
</comment>
<evidence type="ECO:0000313" key="2">
    <source>
        <dbReference type="EMBL" id="GIY35738.1"/>
    </source>
</evidence>
<reference evidence="2 3" key="1">
    <citation type="submission" date="2021-06" db="EMBL/GenBank/DDBJ databases">
        <title>Caerostris darwini draft genome.</title>
        <authorList>
            <person name="Kono N."/>
            <person name="Arakawa K."/>
        </authorList>
    </citation>
    <scope>NUCLEOTIDE SEQUENCE [LARGE SCALE GENOMIC DNA]</scope>
</reference>
<name>A0AAV4SMR5_9ARAC</name>
<accession>A0AAV4SMR5</accession>
<keyword evidence="3" id="KW-1185">Reference proteome</keyword>
<dbReference type="AlphaFoldDB" id="A0AAV4SMR5"/>
<gene>
    <name evidence="2" type="ORF">CDAR_27621</name>
</gene>
<protein>
    <submittedName>
        <fullName evidence="2">Uncharacterized protein</fullName>
    </submittedName>
</protein>
<dbReference type="Proteomes" id="UP001054837">
    <property type="component" value="Unassembled WGS sequence"/>
</dbReference>
<feature type="region of interest" description="Disordered" evidence="1">
    <location>
        <begin position="38"/>
        <end position="72"/>
    </location>
</feature>
<sequence length="107" mass="11983">MVDPPLAMGKSSFNPRASSLSLIKSQLSQHNSDIRESISLKSPRVQHPDDNKQTIFSPGSRNEFPISGNTKPLPREDEILKISTRRALWVGREGCSRGLQQQTIRKT</sequence>
<proteinExistence type="predicted"/>